<keyword evidence="3 8" id="KW-0813">Transport</keyword>
<keyword evidence="6 8" id="KW-1133">Transmembrane helix</keyword>
<evidence type="ECO:0000256" key="7">
    <source>
        <dbReference type="ARBA" id="ARBA00023136"/>
    </source>
</evidence>
<dbReference type="GO" id="GO:0005886">
    <property type="term" value="C:plasma membrane"/>
    <property type="evidence" value="ECO:0007669"/>
    <property type="project" value="UniProtKB-SubCell"/>
</dbReference>
<dbReference type="InParanoid" id="A0A1Y2E915"/>
<comment type="subcellular location">
    <subcellularLocation>
        <location evidence="8">Cell membrane</location>
        <topology evidence="8">Multi-pass membrane protein</topology>
    </subcellularLocation>
    <subcellularLocation>
        <location evidence="1">Endomembrane system</location>
        <topology evidence="1">Multi-pass membrane protein</topology>
    </subcellularLocation>
</comment>
<reference evidence="10 11" key="1">
    <citation type="submission" date="2016-07" db="EMBL/GenBank/DDBJ databases">
        <title>Pervasive Adenine N6-methylation of Active Genes in Fungi.</title>
        <authorList>
            <consortium name="DOE Joint Genome Institute"/>
            <person name="Mondo S.J."/>
            <person name="Dannebaum R.O."/>
            <person name="Kuo R.C."/>
            <person name="Labutti K."/>
            <person name="Haridas S."/>
            <person name="Kuo A."/>
            <person name="Salamov A."/>
            <person name="Ahrendt S.R."/>
            <person name="Lipzen A."/>
            <person name="Sullivan W."/>
            <person name="Andreopoulos W.B."/>
            <person name="Clum A."/>
            <person name="Lindquist E."/>
            <person name="Daum C."/>
            <person name="Ramamoorthy G.K."/>
            <person name="Gryganskyi A."/>
            <person name="Culley D."/>
            <person name="Magnuson J.K."/>
            <person name="James T.Y."/>
            <person name="O'Malley M.A."/>
            <person name="Stajich J.E."/>
            <person name="Spatafora J.W."/>
            <person name="Visel A."/>
            <person name="Grigoriev I.V."/>
        </authorList>
    </citation>
    <scope>NUCLEOTIDE SEQUENCE [LARGE SCALE GENOMIC DNA]</scope>
    <source>
        <strain evidence="10 11">62-1032</strain>
    </source>
</reference>
<evidence type="ECO:0000256" key="8">
    <source>
        <dbReference type="RuleBase" id="RU362101"/>
    </source>
</evidence>
<proteinExistence type="inferred from homology"/>
<comment type="similarity">
    <text evidence="2 8">Belongs to the NiCoT transporter (TC 2.A.52) family.</text>
</comment>
<dbReference type="GO" id="GO:0012505">
    <property type="term" value="C:endomembrane system"/>
    <property type="evidence" value="ECO:0007669"/>
    <property type="project" value="UniProtKB-SubCell"/>
</dbReference>
<dbReference type="Proteomes" id="UP000193467">
    <property type="component" value="Unassembled WGS sequence"/>
</dbReference>
<name>A0A1Y2E915_9BASI</name>
<organism evidence="10 11">
    <name type="scientific">Leucosporidium creatinivorum</name>
    <dbReference type="NCBI Taxonomy" id="106004"/>
    <lineage>
        <taxon>Eukaryota</taxon>
        <taxon>Fungi</taxon>
        <taxon>Dikarya</taxon>
        <taxon>Basidiomycota</taxon>
        <taxon>Pucciniomycotina</taxon>
        <taxon>Microbotryomycetes</taxon>
        <taxon>Leucosporidiales</taxon>
        <taxon>Leucosporidium</taxon>
    </lineage>
</organism>
<accession>A0A1Y2E915</accession>
<evidence type="ECO:0000256" key="3">
    <source>
        <dbReference type="ARBA" id="ARBA00022448"/>
    </source>
</evidence>
<dbReference type="InterPro" id="IPR004688">
    <property type="entry name" value="Ni/Co_transpt"/>
</dbReference>
<dbReference type="STRING" id="106004.A0A1Y2E915"/>
<evidence type="ECO:0000313" key="10">
    <source>
        <dbReference type="EMBL" id="ORY68058.1"/>
    </source>
</evidence>
<keyword evidence="11" id="KW-1185">Reference proteome</keyword>
<evidence type="ECO:0000256" key="1">
    <source>
        <dbReference type="ARBA" id="ARBA00004127"/>
    </source>
</evidence>
<dbReference type="Pfam" id="PF03824">
    <property type="entry name" value="NicO"/>
    <property type="match status" value="1"/>
</dbReference>
<evidence type="ECO:0000313" key="11">
    <source>
        <dbReference type="Proteomes" id="UP000193467"/>
    </source>
</evidence>
<dbReference type="OrthoDB" id="5197598at2759"/>
<dbReference type="AlphaFoldDB" id="A0A1Y2E915"/>
<gene>
    <name evidence="10" type="ORF">BCR35DRAFT_308261</name>
</gene>
<keyword evidence="4" id="KW-0533">Nickel</keyword>
<evidence type="ECO:0000256" key="6">
    <source>
        <dbReference type="ARBA" id="ARBA00022989"/>
    </source>
</evidence>
<protein>
    <recommendedName>
        <fullName evidence="8">Nickel/cobalt efflux system</fullName>
    </recommendedName>
</protein>
<feature type="transmembrane region" description="Helical" evidence="8">
    <location>
        <begin position="353"/>
        <end position="373"/>
    </location>
</feature>
<dbReference type="GO" id="GO:0015099">
    <property type="term" value="F:nickel cation transmembrane transporter activity"/>
    <property type="evidence" value="ECO:0007669"/>
    <property type="project" value="UniProtKB-UniRule"/>
</dbReference>
<dbReference type="EMBL" id="MCGR01000059">
    <property type="protein sequence ID" value="ORY68058.1"/>
    <property type="molecule type" value="Genomic_DNA"/>
</dbReference>
<sequence length="440" mass="46984">MTSLQERTPLLSAPVPTDNSPSPTSSWRLTLFGRSAFLVAGELVANGLLWAAAVIMFSGARTRSVLNLCLVAWTLGLRHGLDADHIVAIDNVTRNLVAQGRLPVTVGLFFSLGHSSIVVGATIAIIIATSFVDWIDDIGEVGGVIGVAVSATFLLILAIINSIVLFQSLRLRAQRRCQAVASAQLGGADVAAPSVEEPACALRHDSLSPPTTCLGRIGRPIFKMIDQPWKMYPVGLLFGFGFDTASEISLLGISALAGSGHSAIPRHQIILLPLLFTAGMTLVDSLDSIFMLHAYALPSSTISASTRSGKASWRRLQFFETEKSGTPDDRTLVEDQDERVALLPRPDASRDEMLDVLVVLTVISISVALLISITELMGLALEKCPSCSDAAENDGGVVGSWWRFWDSANENSGYLGASVIGVFFVVFAVWGVRQGVARRG</sequence>
<evidence type="ECO:0000256" key="9">
    <source>
        <dbReference type="SAM" id="MobiDB-lite"/>
    </source>
</evidence>
<evidence type="ECO:0000256" key="2">
    <source>
        <dbReference type="ARBA" id="ARBA00010892"/>
    </source>
</evidence>
<dbReference type="PANTHER" id="PTHR31611">
    <property type="entry name" value="HIGH-AFFINITY NICKEL TRANSPORT PROTEIN NIC1"/>
    <property type="match status" value="1"/>
</dbReference>
<comment type="caution">
    <text evidence="10">The sequence shown here is derived from an EMBL/GenBank/DDBJ whole genome shotgun (WGS) entry which is preliminary data.</text>
</comment>
<keyword evidence="5 8" id="KW-0812">Transmembrane</keyword>
<feature type="transmembrane region" description="Helical" evidence="8">
    <location>
        <begin position="413"/>
        <end position="432"/>
    </location>
</feature>
<evidence type="ECO:0000256" key="5">
    <source>
        <dbReference type="ARBA" id="ARBA00022692"/>
    </source>
</evidence>
<feature type="region of interest" description="Disordered" evidence="9">
    <location>
        <begin position="1"/>
        <end position="24"/>
    </location>
</feature>
<keyword evidence="7 8" id="KW-0472">Membrane</keyword>
<evidence type="ECO:0000256" key="4">
    <source>
        <dbReference type="ARBA" id="ARBA00022596"/>
    </source>
</evidence>
<feature type="transmembrane region" description="Helical" evidence="8">
    <location>
        <begin position="104"/>
        <end position="132"/>
    </location>
</feature>
<dbReference type="PANTHER" id="PTHR31611:SF0">
    <property type="entry name" value="HIGH-AFFINITY NICKEL TRANSPORT PROTEIN NIC1"/>
    <property type="match status" value="1"/>
</dbReference>
<feature type="transmembrane region" description="Helical" evidence="8">
    <location>
        <begin position="144"/>
        <end position="166"/>
    </location>
</feature>
<feature type="transmembrane region" description="Helical" evidence="8">
    <location>
        <begin position="36"/>
        <end position="57"/>
    </location>
</feature>
<dbReference type="InterPro" id="IPR011541">
    <property type="entry name" value="Ni/Co_transpt_high_affinity"/>
</dbReference>